<feature type="domain" description="C2" evidence="6">
    <location>
        <begin position="287"/>
        <end position="418"/>
    </location>
</feature>
<dbReference type="PANTHER" id="PTHR12546">
    <property type="entry name" value="FER-1-LIKE"/>
    <property type="match status" value="1"/>
</dbReference>
<dbReference type="InterPro" id="IPR006614">
    <property type="entry name" value="Peroxin/Ferlin"/>
</dbReference>
<evidence type="ECO:0000313" key="8">
    <source>
        <dbReference type="RefSeq" id="XP_006816720.1"/>
    </source>
</evidence>
<keyword evidence="7" id="KW-1185">Reference proteome</keyword>
<dbReference type="Proteomes" id="UP000694865">
    <property type="component" value="Unplaced"/>
</dbReference>
<dbReference type="CDD" id="cd04017">
    <property type="entry name" value="C2D_Ferlin"/>
    <property type="match status" value="1"/>
</dbReference>
<dbReference type="GeneID" id="102804126"/>
<comment type="subcellular location">
    <subcellularLocation>
        <location evidence="1">Membrane</location>
        <topology evidence="1">Single-pass membrane protein</topology>
    </subcellularLocation>
</comment>
<evidence type="ECO:0000256" key="4">
    <source>
        <dbReference type="ARBA" id="ARBA00022989"/>
    </source>
</evidence>
<dbReference type="Pfam" id="PF00168">
    <property type="entry name" value="C2"/>
    <property type="match status" value="1"/>
</dbReference>
<evidence type="ECO:0000256" key="5">
    <source>
        <dbReference type="ARBA" id="ARBA00023136"/>
    </source>
</evidence>
<reference evidence="8" key="1">
    <citation type="submission" date="2025-08" db="UniProtKB">
        <authorList>
            <consortium name="RefSeq"/>
        </authorList>
    </citation>
    <scope>IDENTIFICATION</scope>
    <source>
        <tissue evidence="8">Testes</tissue>
    </source>
</reference>
<proteinExistence type="predicted"/>
<evidence type="ECO:0000256" key="2">
    <source>
        <dbReference type="ARBA" id="ARBA00022692"/>
    </source>
</evidence>
<evidence type="ECO:0000259" key="6">
    <source>
        <dbReference type="PROSITE" id="PS50004"/>
    </source>
</evidence>
<dbReference type="Gene3D" id="2.60.40.150">
    <property type="entry name" value="C2 domain"/>
    <property type="match status" value="1"/>
</dbReference>
<keyword evidence="2" id="KW-0812">Transmembrane</keyword>
<protein>
    <submittedName>
        <fullName evidence="8">Myoferlin-like</fullName>
    </submittedName>
</protein>
<feature type="domain" description="C2" evidence="6">
    <location>
        <begin position="119"/>
        <end position="255"/>
    </location>
</feature>
<dbReference type="InterPro" id="IPR037721">
    <property type="entry name" value="Ferlin"/>
</dbReference>
<sequence>EQDLSDEVQLDSIASGTSMMPGFLAPASQQFMQPFRGLFANNTVPFPPALTGDTIVDGDFEEKRLKDLEHGWEYAPLFTMKFHTKERRMDLVRRRRWHRKMIAEGANASAVFSMDKKEKKSDTEGSVMASPRIFLTFNAPHSYQLRAYIYQGRGLVALDSDSFSDPYAFVCLMTRSQKTETKKKTLCPTWDQTLIIDDLEIYGDPMKLAENPPDVVFEVFDWDAVGSPEFMGRVMVKPLVKLEGNDPRVPRLLWYTLKRGNDDAGEVLASFELYLKEDGDLPFMPPMEGKLYRVPSGIRPVMQRTAIEVLCWGVRNMKKFQLASVTSPSIEFECAGKVLESPKIKNTVKNPNFSNPILFFDMMLPKEELYTPPLNVVVRDHRAFGRKPIVGINVLKSIQKFRCEPIKDLDLEDPPVLE</sequence>
<evidence type="ECO:0000313" key="7">
    <source>
        <dbReference type="Proteomes" id="UP000694865"/>
    </source>
</evidence>
<feature type="non-terminal residue" evidence="8">
    <location>
        <position position="418"/>
    </location>
</feature>
<dbReference type="InterPro" id="IPR035892">
    <property type="entry name" value="C2_domain_sf"/>
</dbReference>
<dbReference type="InterPro" id="IPR037723">
    <property type="entry name" value="C2D_Ferlin"/>
</dbReference>
<name>A0ABM0M9M9_SACKO</name>
<dbReference type="InterPro" id="IPR000008">
    <property type="entry name" value="C2_dom"/>
</dbReference>
<feature type="non-terminal residue" evidence="8">
    <location>
        <position position="1"/>
    </location>
</feature>
<evidence type="ECO:0000256" key="3">
    <source>
        <dbReference type="ARBA" id="ARBA00022737"/>
    </source>
</evidence>
<organism evidence="7 8">
    <name type="scientific">Saccoglossus kowalevskii</name>
    <name type="common">Acorn worm</name>
    <dbReference type="NCBI Taxonomy" id="10224"/>
    <lineage>
        <taxon>Eukaryota</taxon>
        <taxon>Metazoa</taxon>
        <taxon>Hemichordata</taxon>
        <taxon>Enteropneusta</taxon>
        <taxon>Harrimaniidae</taxon>
        <taxon>Saccoglossus</taxon>
    </lineage>
</organism>
<keyword evidence="3" id="KW-0677">Repeat</keyword>
<keyword evidence="5" id="KW-0472">Membrane</keyword>
<dbReference type="SUPFAM" id="SSF49562">
    <property type="entry name" value="C2 domain (Calcium/lipid-binding domain, CaLB)"/>
    <property type="match status" value="2"/>
</dbReference>
<dbReference type="PROSITE" id="PS50004">
    <property type="entry name" value="C2"/>
    <property type="match status" value="2"/>
</dbReference>
<gene>
    <name evidence="8" type="primary">LOC102804126</name>
</gene>
<dbReference type="PANTHER" id="PTHR12546:SF33">
    <property type="entry name" value="SPERM VESICLE FUSION PROTEIN FER-1"/>
    <property type="match status" value="1"/>
</dbReference>
<accession>A0ABM0M9M9</accession>
<dbReference type="SMART" id="SM00694">
    <property type="entry name" value="DysFC"/>
    <property type="match status" value="1"/>
</dbReference>
<dbReference type="SMART" id="SM00239">
    <property type="entry name" value="C2"/>
    <property type="match status" value="2"/>
</dbReference>
<keyword evidence="4" id="KW-1133">Transmembrane helix</keyword>
<evidence type="ECO:0000256" key="1">
    <source>
        <dbReference type="ARBA" id="ARBA00004167"/>
    </source>
</evidence>
<dbReference type="RefSeq" id="XP_006816720.1">
    <property type="nucleotide sequence ID" value="XM_006816657.1"/>
</dbReference>